<comment type="caution">
    <text evidence="1">The sequence shown here is derived from an EMBL/GenBank/DDBJ whole genome shotgun (WGS) entry which is preliminary data.</text>
</comment>
<reference evidence="1 2" key="1">
    <citation type="journal article" date="2019" name="mSystems">
        <title>Life at home and on the roam: Genomic adaptions reflect the dual lifestyle of an intracellular, facultative symbiont.</title>
        <authorList>
            <person name="Burgsdorf I."/>
        </authorList>
    </citation>
    <scope>NUCLEOTIDE SEQUENCE [LARGE SCALE GENOMIC DNA]</scope>
    <source>
        <strain evidence="1">277cV</strain>
    </source>
</reference>
<gene>
    <name evidence="1" type="ORF">ERJ67_02105</name>
</gene>
<evidence type="ECO:0000313" key="1">
    <source>
        <dbReference type="EMBL" id="TGG94631.1"/>
    </source>
</evidence>
<sequence length="99" mass="11091">MLTPSLRMKLQALLARLSRGSEVSLEERLALRRWADRDSSIASALRRALRGRGSRATMTGVDGLMADLDLGDPEAFPYDGRCEDLARWFSGSPPWLRRS</sequence>
<dbReference type="EMBL" id="SRMO01000033">
    <property type="protein sequence ID" value="TGG94631.1"/>
    <property type="molecule type" value="Genomic_DNA"/>
</dbReference>
<name>A0A524RQB5_9CHRO</name>
<protein>
    <submittedName>
        <fullName evidence="1">Uncharacterized protein</fullName>
    </submittedName>
</protein>
<accession>A0A524RQB5</accession>
<dbReference type="AlphaFoldDB" id="A0A524RQB5"/>
<evidence type="ECO:0000313" key="2">
    <source>
        <dbReference type="Proteomes" id="UP000317990"/>
    </source>
</evidence>
<dbReference type="Proteomes" id="UP000317990">
    <property type="component" value="Unassembled WGS sequence"/>
</dbReference>
<proteinExistence type="predicted"/>
<organism evidence="1 2">
    <name type="scientific">Aphanocapsa feldmannii 277cV</name>
    <dbReference type="NCBI Taxonomy" id="2507553"/>
    <lineage>
        <taxon>Bacteria</taxon>
        <taxon>Bacillati</taxon>
        <taxon>Cyanobacteriota</taxon>
        <taxon>Cyanophyceae</taxon>
        <taxon>Oscillatoriophycideae</taxon>
        <taxon>Chroococcales</taxon>
        <taxon>Microcystaceae</taxon>
        <taxon>Aphanocapsa</taxon>
    </lineage>
</organism>